<comment type="caution">
    <text evidence="1">The sequence shown here is derived from an EMBL/GenBank/DDBJ whole genome shotgun (WGS) entry which is preliminary data.</text>
</comment>
<evidence type="ECO:0000313" key="1">
    <source>
        <dbReference type="EMBL" id="MDT0350494.1"/>
    </source>
</evidence>
<protein>
    <recommendedName>
        <fullName evidence="3">Nucleotidyltransferase domain-containing protein</fullName>
    </recommendedName>
</protein>
<dbReference type="RefSeq" id="WP_311556527.1">
    <property type="nucleotide sequence ID" value="NZ_JAVREJ010000008.1"/>
</dbReference>
<evidence type="ECO:0008006" key="3">
    <source>
        <dbReference type="Google" id="ProtNLM"/>
    </source>
</evidence>
<dbReference type="Proteomes" id="UP001183202">
    <property type="component" value="Unassembled WGS sequence"/>
</dbReference>
<dbReference type="SUPFAM" id="SSF81301">
    <property type="entry name" value="Nucleotidyltransferase"/>
    <property type="match status" value="1"/>
</dbReference>
<dbReference type="InterPro" id="IPR043519">
    <property type="entry name" value="NT_sf"/>
</dbReference>
<accession>A0ABU2N9D6</accession>
<organism evidence="1 2">
    <name type="scientific">Pseudonocardia charpentierae</name>
    <dbReference type="NCBI Taxonomy" id="3075545"/>
    <lineage>
        <taxon>Bacteria</taxon>
        <taxon>Bacillati</taxon>
        <taxon>Actinomycetota</taxon>
        <taxon>Actinomycetes</taxon>
        <taxon>Pseudonocardiales</taxon>
        <taxon>Pseudonocardiaceae</taxon>
        <taxon>Pseudonocardia</taxon>
    </lineage>
</organism>
<keyword evidence="2" id="KW-1185">Reference proteome</keyword>
<evidence type="ECO:0000313" key="2">
    <source>
        <dbReference type="Proteomes" id="UP001183202"/>
    </source>
</evidence>
<gene>
    <name evidence="1" type="ORF">RM445_13265</name>
</gene>
<proteinExistence type="predicted"/>
<name>A0ABU2N9D6_9PSEU</name>
<sequence>MPDDGPARASAPPNDDQPLRVAMKKVATALKGANVPFALSGGYASWARGGPEPSHDVDFVLLADDVPHALQVLDAAGLRVVEPPEDWLVKVYDGDALVDLIFRPAERPVTREQLDAANEVRVDSVVMPVQSATDLLAAKLLVLNEHYCDFARLFPHVRALREQVDWPALHEVVGHSPFARSFLALCGELGIAES</sequence>
<dbReference type="Gene3D" id="3.30.460.40">
    <property type="match status" value="1"/>
</dbReference>
<dbReference type="EMBL" id="JAVREJ010000008">
    <property type="protein sequence ID" value="MDT0350494.1"/>
    <property type="molecule type" value="Genomic_DNA"/>
</dbReference>
<reference evidence="2" key="1">
    <citation type="submission" date="2023-07" db="EMBL/GenBank/DDBJ databases">
        <title>30 novel species of actinomycetes from the DSMZ collection.</title>
        <authorList>
            <person name="Nouioui I."/>
        </authorList>
    </citation>
    <scope>NUCLEOTIDE SEQUENCE [LARGE SCALE GENOMIC DNA]</scope>
    <source>
        <strain evidence="2">DSM 45834</strain>
    </source>
</reference>